<evidence type="ECO:0000313" key="2">
    <source>
        <dbReference type="Proteomes" id="UP000199187"/>
    </source>
</evidence>
<organism evidence="1 2">
    <name type="scientific">Kosakonia arachidis</name>
    <dbReference type="NCBI Taxonomy" id="551989"/>
    <lineage>
        <taxon>Bacteria</taxon>
        <taxon>Pseudomonadati</taxon>
        <taxon>Pseudomonadota</taxon>
        <taxon>Gammaproteobacteria</taxon>
        <taxon>Enterobacterales</taxon>
        <taxon>Enterobacteriaceae</taxon>
        <taxon>Kosakonia</taxon>
    </lineage>
</organism>
<dbReference type="EMBL" id="FPAU01000001">
    <property type="protein sequence ID" value="SFT39247.1"/>
    <property type="molecule type" value="Genomic_DNA"/>
</dbReference>
<name>A0A1I6XMB0_9ENTR</name>
<protein>
    <submittedName>
        <fullName evidence="1">mRNA interferase YafO</fullName>
    </submittedName>
</protein>
<evidence type="ECO:0000313" key="1">
    <source>
        <dbReference type="EMBL" id="SFT39247.1"/>
    </source>
</evidence>
<keyword evidence="2" id="KW-1185">Reference proteome</keyword>
<proteinExistence type="predicted"/>
<accession>A0A1I6XMB0</accession>
<reference evidence="2" key="1">
    <citation type="submission" date="2016-10" db="EMBL/GenBank/DDBJ databases">
        <authorList>
            <person name="Varghese N."/>
            <person name="Submissions S."/>
        </authorList>
    </citation>
    <scope>NUCLEOTIDE SEQUENCE [LARGE SCALE GENOMIC DNA]</scope>
    <source>
        <strain evidence="2">Ah-143</strain>
    </source>
</reference>
<dbReference type="AlphaFoldDB" id="A0A1I6XMB0"/>
<dbReference type="InterPro" id="IPR020353">
    <property type="entry name" value="Toxin_YafO"/>
</dbReference>
<dbReference type="Pfam" id="PF13957">
    <property type="entry name" value="YafO_toxin"/>
    <property type="match status" value="1"/>
</dbReference>
<dbReference type="Proteomes" id="UP000199187">
    <property type="component" value="Unassembled WGS sequence"/>
</dbReference>
<sequence>MLPDAFGRDAPYDDDRTCPLVKEDRVAHIHLANGNAPFPEFLRQFKRTNDQAHLVYCRGAMDPDAYLLIIILKPEVQRMRWFFGVITC</sequence>
<dbReference type="OrthoDB" id="6195342at2"/>
<gene>
    <name evidence="1" type="ORF">SAMN05192562_10172</name>
</gene>